<comment type="caution">
    <text evidence="2">The sequence shown here is derived from an EMBL/GenBank/DDBJ whole genome shotgun (WGS) entry which is preliminary data.</text>
</comment>
<dbReference type="EMBL" id="NFCF01000063">
    <property type="protein sequence ID" value="OTW50756.1"/>
    <property type="molecule type" value="Genomic_DNA"/>
</dbReference>
<name>A0A242W9W6_BACTU</name>
<evidence type="ECO:0000256" key="1">
    <source>
        <dbReference type="SAM" id="MobiDB-lite"/>
    </source>
</evidence>
<sequence length="553" mass="64697">MDVIIQNTIDEEFKEFMIEVLEEHFPKWDYEECSIEDLEEPKEDVKILILNVNSSDQDYIRYCSLKQMFYSDVQHFILIIEDINAIESLDKYQDPVLKIISNDEEQFRLLISELKQENINSLMNLPLDYPVEIVEEMQVVEKEHCPFSLNTNTLSVTIEEDKNNGADIYNLNFIPKESNDDEDSVNINNLDNKLENIASIEKENNEEQEQEQEQVLGSVDSNNGPEVNIDTVGHKEIEKHKEAIADDLKLTANGKPIDKQEIKEYIDERKQFEKRIFNLRDHINIPVYKKKTIPHRAIGIWSPLHRSGVTTLSINLALYLSEYAFPIGVLESITPNMKQKSSLSLFSNMPKNWLTYSKFLNGEGKPEQVVWDIKGIHFYPFIEEDTELKWNEQRLEYFIEGLKFYDLLLVDLPTGKMEPYTEKILPHLDELWIIGNNDISGVLEWKEYIDKVIKSKITCKLIFNEHLQFSKPDLLEIGLGIPLIAKLPSMHIEINKNQYKTLPLLEQDHVYNKLEPHFVKLLEQITGDKKEVLTFEKKPVRSTIEIFLKKFMN</sequence>
<dbReference type="AlphaFoldDB" id="A0A242W9W6"/>
<accession>A0A242W9W6</accession>
<evidence type="ECO:0000313" key="3">
    <source>
        <dbReference type="Proteomes" id="UP000195152"/>
    </source>
</evidence>
<gene>
    <name evidence="2" type="ORF">BK699_09385</name>
</gene>
<dbReference type="Gene3D" id="3.40.50.300">
    <property type="entry name" value="P-loop containing nucleotide triphosphate hydrolases"/>
    <property type="match status" value="1"/>
</dbReference>
<protein>
    <submittedName>
        <fullName evidence="2">Uncharacterized protein</fullName>
    </submittedName>
</protein>
<dbReference type="RefSeq" id="WP_000382553.1">
    <property type="nucleotide sequence ID" value="NZ_NFCF01000063.1"/>
</dbReference>
<dbReference type="SUPFAM" id="SSF52540">
    <property type="entry name" value="P-loop containing nucleoside triphosphate hydrolases"/>
    <property type="match status" value="1"/>
</dbReference>
<organism evidence="2 3">
    <name type="scientific">Bacillus thuringiensis serovar mexicanensis</name>
    <dbReference type="NCBI Taxonomy" id="180868"/>
    <lineage>
        <taxon>Bacteria</taxon>
        <taxon>Bacillati</taxon>
        <taxon>Bacillota</taxon>
        <taxon>Bacilli</taxon>
        <taxon>Bacillales</taxon>
        <taxon>Bacillaceae</taxon>
        <taxon>Bacillus</taxon>
        <taxon>Bacillus cereus group</taxon>
    </lineage>
</organism>
<reference evidence="2 3" key="1">
    <citation type="submission" date="2016-10" db="EMBL/GenBank/DDBJ databases">
        <title>Comparative genomics of Bacillus thuringiensis reveals a path to pathogens against multiple invertebrate hosts.</title>
        <authorList>
            <person name="Zheng J."/>
            <person name="Gao Q."/>
            <person name="Liu H."/>
            <person name="Peng D."/>
            <person name="Ruan L."/>
            <person name="Sun M."/>
        </authorList>
    </citation>
    <scope>NUCLEOTIDE SEQUENCE [LARGE SCALE GENOMIC DNA]</scope>
    <source>
        <strain evidence="2">BGSC 4AC1</strain>
    </source>
</reference>
<feature type="region of interest" description="Disordered" evidence="1">
    <location>
        <begin position="203"/>
        <end position="226"/>
    </location>
</feature>
<dbReference type="InterPro" id="IPR027417">
    <property type="entry name" value="P-loop_NTPase"/>
</dbReference>
<evidence type="ECO:0000313" key="2">
    <source>
        <dbReference type="EMBL" id="OTW50756.1"/>
    </source>
</evidence>
<dbReference type="Proteomes" id="UP000195152">
    <property type="component" value="Unassembled WGS sequence"/>
</dbReference>
<proteinExistence type="predicted"/>